<evidence type="ECO:0000256" key="3">
    <source>
        <dbReference type="ARBA" id="ARBA00022989"/>
    </source>
</evidence>
<keyword evidence="2 5" id="KW-0812">Transmembrane</keyword>
<evidence type="ECO:0000259" key="6">
    <source>
        <dbReference type="PROSITE" id="PS50262"/>
    </source>
</evidence>
<dbReference type="InterPro" id="IPR000276">
    <property type="entry name" value="GPCR_Rhodpsn"/>
</dbReference>
<dbReference type="Gene3D" id="1.20.1070.10">
    <property type="entry name" value="Rhodopsin 7-helix transmembrane proteins"/>
    <property type="match status" value="1"/>
</dbReference>
<sequence length="74" mass="8013">KTENISSLNNSLVENSSDNGFTILSFVHIELIIFIIVLGLIILTGLVSNIITVAVILRHKGIKSITDILVLNLA</sequence>
<dbReference type="SUPFAM" id="SSF81321">
    <property type="entry name" value="Family A G protein-coupled receptor-like"/>
    <property type="match status" value="1"/>
</dbReference>
<proteinExistence type="predicted"/>
<dbReference type="AlphaFoldDB" id="A0ABD3W083"/>
<keyword evidence="4 5" id="KW-0472">Membrane</keyword>
<evidence type="ECO:0000313" key="8">
    <source>
        <dbReference type="Proteomes" id="UP001634394"/>
    </source>
</evidence>
<dbReference type="GO" id="GO:0016020">
    <property type="term" value="C:membrane"/>
    <property type="evidence" value="ECO:0007669"/>
    <property type="project" value="UniProtKB-SubCell"/>
</dbReference>
<dbReference type="Proteomes" id="UP001634394">
    <property type="component" value="Unassembled WGS sequence"/>
</dbReference>
<protein>
    <recommendedName>
        <fullName evidence="6">G-protein coupled receptors family 1 profile domain-containing protein</fullName>
    </recommendedName>
</protein>
<keyword evidence="3 5" id="KW-1133">Transmembrane helix</keyword>
<dbReference type="EMBL" id="JBJQND010000009">
    <property type="protein sequence ID" value="KAL3866152.1"/>
    <property type="molecule type" value="Genomic_DNA"/>
</dbReference>
<evidence type="ECO:0000313" key="7">
    <source>
        <dbReference type="EMBL" id="KAL3866152.1"/>
    </source>
</evidence>
<comment type="subcellular location">
    <subcellularLocation>
        <location evidence="1">Membrane</location>
    </subcellularLocation>
</comment>
<comment type="caution">
    <text evidence="7">The sequence shown here is derived from an EMBL/GenBank/DDBJ whole genome shotgun (WGS) entry which is preliminary data.</text>
</comment>
<organism evidence="7 8">
    <name type="scientific">Sinanodonta woodiana</name>
    <name type="common">Chinese pond mussel</name>
    <name type="synonym">Anodonta woodiana</name>
    <dbReference type="NCBI Taxonomy" id="1069815"/>
    <lineage>
        <taxon>Eukaryota</taxon>
        <taxon>Metazoa</taxon>
        <taxon>Spiralia</taxon>
        <taxon>Lophotrochozoa</taxon>
        <taxon>Mollusca</taxon>
        <taxon>Bivalvia</taxon>
        <taxon>Autobranchia</taxon>
        <taxon>Heteroconchia</taxon>
        <taxon>Palaeoheterodonta</taxon>
        <taxon>Unionida</taxon>
        <taxon>Unionoidea</taxon>
        <taxon>Unionidae</taxon>
        <taxon>Unioninae</taxon>
        <taxon>Sinanodonta</taxon>
    </lineage>
</organism>
<evidence type="ECO:0000256" key="5">
    <source>
        <dbReference type="SAM" id="Phobius"/>
    </source>
</evidence>
<dbReference type="InterPro" id="IPR017452">
    <property type="entry name" value="GPCR_Rhodpsn_7TM"/>
</dbReference>
<dbReference type="PROSITE" id="PS50262">
    <property type="entry name" value="G_PROTEIN_RECEP_F1_2"/>
    <property type="match status" value="1"/>
</dbReference>
<name>A0ABD3W083_SINWO</name>
<feature type="transmembrane region" description="Helical" evidence="5">
    <location>
        <begin position="31"/>
        <end position="57"/>
    </location>
</feature>
<accession>A0ABD3W083</accession>
<feature type="non-terminal residue" evidence="7">
    <location>
        <position position="1"/>
    </location>
</feature>
<evidence type="ECO:0000256" key="1">
    <source>
        <dbReference type="ARBA" id="ARBA00004370"/>
    </source>
</evidence>
<feature type="non-terminal residue" evidence="7">
    <location>
        <position position="74"/>
    </location>
</feature>
<gene>
    <name evidence="7" type="ORF">ACJMK2_043480</name>
</gene>
<feature type="domain" description="G-protein coupled receptors family 1 profile" evidence="6">
    <location>
        <begin position="48"/>
        <end position="74"/>
    </location>
</feature>
<evidence type="ECO:0000256" key="4">
    <source>
        <dbReference type="ARBA" id="ARBA00023136"/>
    </source>
</evidence>
<dbReference type="PRINTS" id="PR00237">
    <property type="entry name" value="GPCRRHODOPSN"/>
</dbReference>
<evidence type="ECO:0000256" key="2">
    <source>
        <dbReference type="ARBA" id="ARBA00022692"/>
    </source>
</evidence>
<reference evidence="7 8" key="1">
    <citation type="submission" date="2024-11" db="EMBL/GenBank/DDBJ databases">
        <title>Chromosome-level genome assembly of the freshwater bivalve Anodonta woodiana.</title>
        <authorList>
            <person name="Chen X."/>
        </authorList>
    </citation>
    <scope>NUCLEOTIDE SEQUENCE [LARGE SCALE GENOMIC DNA]</scope>
    <source>
        <strain evidence="7">MN2024</strain>
        <tissue evidence="7">Gills</tissue>
    </source>
</reference>
<keyword evidence="8" id="KW-1185">Reference proteome</keyword>